<dbReference type="OrthoDB" id="497398at2759"/>
<dbReference type="KEGG" id="bpg:Bathy03g03550"/>
<dbReference type="PROSITE" id="PS50030">
    <property type="entry name" value="UBA"/>
    <property type="match status" value="1"/>
</dbReference>
<feature type="compositionally biased region" description="Acidic residues" evidence="1">
    <location>
        <begin position="287"/>
        <end position="296"/>
    </location>
</feature>
<evidence type="ECO:0000313" key="3">
    <source>
        <dbReference type="EMBL" id="CCO15839.1"/>
    </source>
</evidence>
<reference evidence="3 4" key="1">
    <citation type="submission" date="2011-10" db="EMBL/GenBank/DDBJ databases">
        <authorList>
            <person name="Genoscope - CEA"/>
        </authorList>
    </citation>
    <scope>NUCLEOTIDE SEQUENCE [LARGE SCALE GENOMIC DNA]</scope>
    <source>
        <strain evidence="3 4">RCC 1105</strain>
    </source>
</reference>
<organism evidence="3 4">
    <name type="scientific">Bathycoccus prasinos</name>
    <dbReference type="NCBI Taxonomy" id="41875"/>
    <lineage>
        <taxon>Eukaryota</taxon>
        <taxon>Viridiplantae</taxon>
        <taxon>Chlorophyta</taxon>
        <taxon>Mamiellophyceae</taxon>
        <taxon>Mamiellales</taxon>
        <taxon>Bathycoccaceae</taxon>
        <taxon>Bathycoccus</taxon>
    </lineage>
</organism>
<feature type="compositionally biased region" description="Low complexity" evidence="1">
    <location>
        <begin position="220"/>
        <end position="232"/>
    </location>
</feature>
<protein>
    <recommendedName>
        <fullName evidence="2">UBA domain-containing protein</fullName>
    </recommendedName>
</protein>
<evidence type="ECO:0000259" key="2">
    <source>
        <dbReference type="PROSITE" id="PS50030"/>
    </source>
</evidence>
<dbReference type="SMART" id="SM00165">
    <property type="entry name" value="UBA"/>
    <property type="match status" value="1"/>
</dbReference>
<dbReference type="PANTHER" id="PTHR41733:SF1">
    <property type="entry name" value="CHROMOSOME UNDETERMINED SCAFFOLD_30, WHOLE GENOME SHOTGUN SEQUENCE"/>
    <property type="match status" value="1"/>
</dbReference>
<dbReference type="Pfam" id="PF22562">
    <property type="entry name" value="UBA_7"/>
    <property type="match status" value="1"/>
</dbReference>
<dbReference type="InterPro" id="IPR015940">
    <property type="entry name" value="UBA"/>
</dbReference>
<feature type="compositionally biased region" description="Basic residues" evidence="1">
    <location>
        <begin position="273"/>
        <end position="283"/>
    </location>
</feature>
<dbReference type="EMBL" id="FO082276">
    <property type="protein sequence ID" value="CCO15839.1"/>
    <property type="molecule type" value="Genomic_DNA"/>
</dbReference>
<dbReference type="STRING" id="41875.K8ECX9"/>
<keyword evidence="4" id="KW-1185">Reference proteome</keyword>
<dbReference type="Gene3D" id="1.10.8.10">
    <property type="entry name" value="DNA helicase RuvA subunit, C-terminal domain"/>
    <property type="match status" value="1"/>
</dbReference>
<feature type="region of interest" description="Disordered" evidence="1">
    <location>
        <begin position="208"/>
        <end position="232"/>
    </location>
</feature>
<accession>K8ECX9</accession>
<dbReference type="InterPro" id="IPR009060">
    <property type="entry name" value="UBA-like_sf"/>
</dbReference>
<dbReference type="PANTHER" id="PTHR41733">
    <property type="entry name" value="UBIQUITIN-ASSOCIATED/TRANSLATION ELONGATION FACTOR EF1B, N-TERMINAL, EUKARYOTE"/>
    <property type="match status" value="1"/>
</dbReference>
<dbReference type="GeneID" id="19016892"/>
<dbReference type="AlphaFoldDB" id="K8ECX9"/>
<proteinExistence type="predicted"/>
<feature type="compositionally biased region" description="Low complexity" evidence="1">
    <location>
        <begin position="258"/>
        <end position="272"/>
    </location>
</feature>
<dbReference type="SUPFAM" id="SSF46934">
    <property type="entry name" value="UBA-like"/>
    <property type="match status" value="1"/>
</dbReference>
<feature type="compositionally biased region" description="Polar residues" evidence="1">
    <location>
        <begin position="209"/>
        <end position="219"/>
    </location>
</feature>
<dbReference type="RefSeq" id="XP_007514402.1">
    <property type="nucleotide sequence ID" value="XM_007514340.1"/>
</dbReference>
<sequence>MAEQGPKVGDARSLWNFTPSPGWTKPEVENLVIVLKKFGVGKWVQIVDSGALPGKQIQQLNGQTQRLLGKQSLAEYTGLQLDVFAVKQANDQLVGETVVRKNGLITNQGGKMSKEELKAKREENVRLFGLTPEQIEAIEIPKPVRDAGLGAAAYMGKNHNKGGVNGGLGPTKRVVNVDEVKVEELSSNEKVEVLKQLRKRLLAVRMANTAASENSKPGETTTAMKTSTTTTTTTTTIKNANATVKDVTNVVANEAKKTAGVAAGKRAAVAKKPAAKKTKKSKKSKNDDDDDNEDDNSPSAEGPVEMLVNMGFTKKMAKDAIKETGGDISAATEWLFANT</sequence>
<dbReference type="Proteomes" id="UP000198341">
    <property type="component" value="Chromosome 3"/>
</dbReference>
<evidence type="ECO:0000313" key="4">
    <source>
        <dbReference type="Proteomes" id="UP000198341"/>
    </source>
</evidence>
<name>K8ECX9_9CHLO</name>
<feature type="domain" description="UBA" evidence="2">
    <location>
        <begin position="292"/>
        <end position="338"/>
    </location>
</feature>
<feature type="region of interest" description="Disordered" evidence="1">
    <location>
        <begin position="258"/>
        <end position="308"/>
    </location>
</feature>
<evidence type="ECO:0000256" key="1">
    <source>
        <dbReference type="SAM" id="MobiDB-lite"/>
    </source>
</evidence>
<dbReference type="eggNOG" id="ENOG502RYYZ">
    <property type="taxonomic scope" value="Eukaryota"/>
</dbReference>
<gene>
    <name evidence="3" type="ORF">Bathy03g03550</name>
</gene>